<dbReference type="GO" id="GO:0044341">
    <property type="term" value="P:sodium-dependent phosphate transport"/>
    <property type="evidence" value="ECO:0007669"/>
    <property type="project" value="InterPro"/>
</dbReference>
<comment type="caution">
    <text evidence="7">The sequence shown here is derived from an EMBL/GenBank/DDBJ whole genome shotgun (WGS) entry which is preliminary data.</text>
</comment>
<comment type="subcellular location">
    <subcellularLocation>
        <location evidence="1">Cell membrane</location>
        <topology evidence="1">Multi-pass membrane protein</topology>
    </subcellularLocation>
</comment>
<dbReference type="GO" id="GO:0005886">
    <property type="term" value="C:plasma membrane"/>
    <property type="evidence" value="ECO:0007669"/>
    <property type="project" value="UniProtKB-SubCell"/>
</dbReference>
<reference evidence="7" key="1">
    <citation type="submission" date="2021-03" db="EMBL/GenBank/DDBJ databases">
        <title>Antimicrobial resistance genes in bacteria isolated from Japanese honey, and their potential for conferring macrolide and lincosamide resistance in the American foulbrood pathogen Paenibacillus larvae.</title>
        <authorList>
            <person name="Okamoto M."/>
            <person name="Kumagai M."/>
            <person name="Kanamori H."/>
            <person name="Takamatsu D."/>
        </authorList>
    </citation>
    <scope>NUCLEOTIDE SEQUENCE</scope>
    <source>
        <strain evidence="7">J40TS1</strain>
    </source>
</reference>
<proteinExistence type="predicted"/>
<dbReference type="PANTHER" id="PTHR10010:SF46">
    <property type="entry name" value="SODIUM-DEPENDENT PHOSPHATE TRANSPORT PROTEIN 2B"/>
    <property type="match status" value="1"/>
</dbReference>
<dbReference type="Proteomes" id="UP000683139">
    <property type="component" value="Unassembled WGS sequence"/>
</dbReference>
<organism evidence="7 8">
    <name type="scientific">Paenibacillus montaniterrae</name>
    <dbReference type="NCBI Taxonomy" id="429341"/>
    <lineage>
        <taxon>Bacteria</taxon>
        <taxon>Bacillati</taxon>
        <taxon>Bacillota</taxon>
        <taxon>Bacilli</taxon>
        <taxon>Bacillales</taxon>
        <taxon>Paenibacillaceae</taxon>
        <taxon>Paenibacillus</taxon>
    </lineage>
</organism>
<feature type="transmembrane region" description="Helical" evidence="6">
    <location>
        <begin position="261"/>
        <end position="286"/>
    </location>
</feature>
<feature type="transmembrane region" description="Helical" evidence="6">
    <location>
        <begin position="113"/>
        <end position="133"/>
    </location>
</feature>
<dbReference type="InterPro" id="IPR003841">
    <property type="entry name" value="Na/Pi_transpt"/>
</dbReference>
<evidence type="ECO:0000256" key="3">
    <source>
        <dbReference type="ARBA" id="ARBA00022692"/>
    </source>
</evidence>
<evidence type="ECO:0000313" key="7">
    <source>
        <dbReference type="EMBL" id="GIP15334.1"/>
    </source>
</evidence>
<dbReference type="RefSeq" id="WP_213513553.1">
    <property type="nucleotide sequence ID" value="NZ_BOSE01000001.1"/>
</dbReference>
<accession>A0A919YNE4</accession>
<dbReference type="NCBIfam" id="NF037997">
    <property type="entry name" value="Na_Pi_symport"/>
    <property type="match status" value="1"/>
</dbReference>
<dbReference type="PANTHER" id="PTHR10010">
    <property type="entry name" value="SOLUTE CARRIER FAMILY 34 SODIUM PHOSPHATE , MEMBER 2-RELATED"/>
    <property type="match status" value="1"/>
</dbReference>
<keyword evidence="3 6" id="KW-0812">Transmembrane</keyword>
<feature type="transmembrane region" description="Helical" evidence="6">
    <location>
        <begin position="189"/>
        <end position="219"/>
    </location>
</feature>
<evidence type="ECO:0000256" key="5">
    <source>
        <dbReference type="ARBA" id="ARBA00023136"/>
    </source>
</evidence>
<keyword evidence="2" id="KW-1003">Cell membrane</keyword>
<dbReference type="AlphaFoldDB" id="A0A919YNE4"/>
<evidence type="ECO:0000256" key="6">
    <source>
        <dbReference type="SAM" id="Phobius"/>
    </source>
</evidence>
<gene>
    <name evidence="7" type="ORF">J40TS1_09760</name>
</gene>
<protein>
    <submittedName>
        <fullName evidence="7">Na/Pi-cotransporter</fullName>
    </submittedName>
</protein>
<evidence type="ECO:0000256" key="2">
    <source>
        <dbReference type="ARBA" id="ARBA00022475"/>
    </source>
</evidence>
<evidence type="ECO:0000256" key="1">
    <source>
        <dbReference type="ARBA" id="ARBA00004651"/>
    </source>
</evidence>
<dbReference type="EMBL" id="BOSE01000001">
    <property type="protein sequence ID" value="GIP15334.1"/>
    <property type="molecule type" value="Genomic_DNA"/>
</dbReference>
<feature type="transmembrane region" description="Helical" evidence="6">
    <location>
        <begin position="50"/>
        <end position="73"/>
    </location>
</feature>
<feature type="transmembrane region" description="Helical" evidence="6">
    <location>
        <begin position="85"/>
        <end position="107"/>
    </location>
</feature>
<dbReference type="Pfam" id="PF02690">
    <property type="entry name" value="Na_Pi_cotrans"/>
    <property type="match status" value="2"/>
</dbReference>
<keyword evidence="5 6" id="KW-0472">Membrane</keyword>
<feature type="transmembrane region" description="Helical" evidence="6">
    <location>
        <begin position="9"/>
        <end position="30"/>
    </location>
</feature>
<feature type="transmembrane region" description="Helical" evidence="6">
    <location>
        <begin position="226"/>
        <end position="249"/>
    </location>
</feature>
<evidence type="ECO:0000256" key="4">
    <source>
        <dbReference type="ARBA" id="ARBA00022989"/>
    </source>
</evidence>
<feature type="transmembrane region" description="Helical" evidence="6">
    <location>
        <begin position="145"/>
        <end position="169"/>
    </location>
</feature>
<keyword evidence="4 6" id="KW-1133">Transmembrane helix</keyword>
<name>A0A919YNE4_9BACL</name>
<feature type="transmembrane region" description="Helical" evidence="6">
    <location>
        <begin position="298"/>
        <end position="317"/>
    </location>
</feature>
<sequence length="323" mass="34528">MFTTIIMPSLLGFAIFMCGMKLMELALFRLGGTSLLNLLQRSTRTPLHGLLLGTASTAFLQSSTAVTALSISLVNSRMLPFSRTLGIILGTNIGSCLTTELIGLNIFHLAKPILIFSLALWGISSLLIESRLFPSFSSWSGNVMLRSIAIVLFGFGLLLLGISTMQSIGPSLKQTEMYSWFLAQSQTTLLWGVLTGAILTACFHSSSAVIAMIMGIAAIDSLPLELCIAIVLGSNIGTCATAILASIGGTRGGQLVALSHLLLNVFGALLFYPFIDLLATAVLWTTDSLPSAIAHSQTLFNIICCFIALPICYAKWITRLDQV</sequence>
<keyword evidence="8" id="KW-1185">Reference proteome</keyword>
<dbReference type="GO" id="GO:0005436">
    <property type="term" value="F:sodium:phosphate symporter activity"/>
    <property type="evidence" value="ECO:0007669"/>
    <property type="project" value="InterPro"/>
</dbReference>
<evidence type="ECO:0000313" key="8">
    <source>
        <dbReference type="Proteomes" id="UP000683139"/>
    </source>
</evidence>